<dbReference type="Proteomes" id="UP001343257">
    <property type="component" value="Unassembled WGS sequence"/>
</dbReference>
<name>A0ABU6PT68_9BACL</name>
<protein>
    <submittedName>
        <fullName evidence="2">Uncharacterized protein</fullName>
    </submittedName>
</protein>
<organism evidence="2 3">
    <name type="scientific">Paenibacillus chibensis</name>
    <dbReference type="NCBI Taxonomy" id="59846"/>
    <lineage>
        <taxon>Bacteria</taxon>
        <taxon>Bacillati</taxon>
        <taxon>Bacillota</taxon>
        <taxon>Bacilli</taxon>
        <taxon>Bacillales</taxon>
        <taxon>Paenibacillaceae</taxon>
        <taxon>Paenibacillus</taxon>
    </lineage>
</organism>
<reference evidence="2 3" key="1">
    <citation type="submission" date="2023-03" db="EMBL/GenBank/DDBJ databases">
        <title>Bacillus Genome Sequencing.</title>
        <authorList>
            <person name="Dunlap C."/>
        </authorList>
    </citation>
    <scope>NUCLEOTIDE SEQUENCE [LARGE SCALE GENOMIC DNA]</scope>
    <source>
        <strain evidence="2 3">NRS-52</strain>
    </source>
</reference>
<feature type="region of interest" description="Disordered" evidence="1">
    <location>
        <begin position="9"/>
        <end position="28"/>
    </location>
</feature>
<sequence length="102" mass="11756">MKSIITALKTAHAAPDQPEQHVSMKDDRRPIENDNHFCINAIVFPMCNFYTFIICPHVEKVNRFSYEKKKKPEQEQRVLTTAHVQAYVTPYFTCTAILGAMP</sequence>
<comment type="caution">
    <text evidence="2">The sequence shown here is derived from an EMBL/GenBank/DDBJ whole genome shotgun (WGS) entry which is preliminary data.</text>
</comment>
<evidence type="ECO:0000313" key="2">
    <source>
        <dbReference type="EMBL" id="MED5017210.1"/>
    </source>
</evidence>
<feature type="compositionally biased region" description="Basic and acidic residues" evidence="1">
    <location>
        <begin position="18"/>
        <end position="28"/>
    </location>
</feature>
<accession>A0ABU6PT68</accession>
<evidence type="ECO:0000313" key="3">
    <source>
        <dbReference type="Proteomes" id="UP001343257"/>
    </source>
</evidence>
<keyword evidence="3" id="KW-1185">Reference proteome</keyword>
<evidence type="ECO:0000256" key="1">
    <source>
        <dbReference type="SAM" id="MobiDB-lite"/>
    </source>
</evidence>
<dbReference type="RefSeq" id="WP_328276741.1">
    <property type="nucleotide sequence ID" value="NZ_JARTLD010000018.1"/>
</dbReference>
<gene>
    <name evidence="2" type="ORF">P9847_07780</name>
</gene>
<dbReference type="EMBL" id="JARTLD010000018">
    <property type="protein sequence ID" value="MED5017210.1"/>
    <property type="molecule type" value="Genomic_DNA"/>
</dbReference>
<proteinExistence type="predicted"/>